<reference evidence="1 2" key="1">
    <citation type="submission" date="2016-11" db="EMBL/GenBank/DDBJ databases">
        <title>Whole genomes of Flavobacteriaceae.</title>
        <authorList>
            <person name="Stine C."/>
            <person name="Li C."/>
            <person name="Tadesse D."/>
        </authorList>
    </citation>
    <scope>NUCLEOTIDE SEQUENCE [LARGE SCALE GENOMIC DNA]</scope>
    <source>
        <strain evidence="1 2">DSM 18292</strain>
    </source>
</reference>
<evidence type="ECO:0000313" key="2">
    <source>
        <dbReference type="Proteomes" id="UP000198345"/>
    </source>
</evidence>
<gene>
    <name evidence="1" type="ORF">B0A66_20500</name>
</gene>
<name>A0A226GS39_9FLAO</name>
<keyword evidence="2" id="KW-1185">Reference proteome</keyword>
<dbReference type="RefSeq" id="WP_089051715.1">
    <property type="nucleotide sequence ID" value="NZ_FXTV01000007.1"/>
</dbReference>
<dbReference type="EMBL" id="MUGW01000055">
    <property type="protein sequence ID" value="OXA84869.1"/>
    <property type="molecule type" value="Genomic_DNA"/>
</dbReference>
<sequence>MHKISADPMDLFSILYNKTGLKSGSTISAEPMALYNVLKTLQENVTILNHSKNKTMPPK</sequence>
<dbReference type="Proteomes" id="UP000198345">
    <property type="component" value="Unassembled WGS sequence"/>
</dbReference>
<dbReference type="AlphaFoldDB" id="A0A226GS39"/>
<evidence type="ECO:0000313" key="1">
    <source>
        <dbReference type="EMBL" id="OXA84869.1"/>
    </source>
</evidence>
<protein>
    <submittedName>
        <fullName evidence="1">Uncharacterized protein</fullName>
    </submittedName>
</protein>
<proteinExistence type="predicted"/>
<organism evidence="1 2">
    <name type="scientific">Flavobacterium hercynium</name>
    <dbReference type="NCBI Taxonomy" id="387094"/>
    <lineage>
        <taxon>Bacteria</taxon>
        <taxon>Pseudomonadati</taxon>
        <taxon>Bacteroidota</taxon>
        <taxon>Flavobacteriia</taxon>
        <taxon>Flavobacteriales</taxon>
        <taxon>Flavobacteriaceae</taxon>
        <taxon>Flavobacterium</taxon>
    </lineage>
</organism>
<accession>A0A226GS39</accession>
<comment type="caution">
    <text evidence="1">The sequence shown here is derived from an EMBL/GenBank/DDBJ whole genome shotgun (WGS) entry which is preliminary data.</text>
</comment>